<reference evidence="2 3" key="2">
    <citation type="journal article" date="2018" name="Hortic Res">
        <title>Improved Brassica rapa reference genome by single-molecule sequencing and chromosome conformation capture technologies.</title>
        <authorList>
            <person name="Zhang L."/>
            <person name="Cai X."/>
            <person name="Wu J."/>
            <person name="Liu M."/>
            <person name="Grob S."/>
            <person name="Cheng F."/>
            <person name="Liang J."/>
            <person name="Cai C."/>
            <person name="Liu Z."/>
            <person name="Liu B."/>
            <person name="Wang F."/>
            <person name="Li S."/>
            <person name="Liu F."/>
            <person name="Li X."/>
            <person name="Cheng L."/>
            <person name="Yang W."/>
            <person name="Li M.H."/>
            <person name="Grossniklaus U."/>
            <person name="Zheng H."/>
            <person name="Wang X."/>
        </authorList>
    </citation>
    <scope>NUCLEOTIDE SEQUENCE [LARGE SCALE GENOMIC DNA]</scope>
    <source>
        <strain evidence="2 3">cv. Chiifu-401-42</strain>
    </source>
</reference>
<name>M4DJR4_BRACM</name>
<reference evidence="2 3" key="1">
    <citation type="journal article" date="2011" name="Nat. Genet.">
        <title>The genome of the mesopolyploid crop species Brassica rapa.</title>
        <authorList>
            <consortium name="Brassica rapa Genome Sequencing Project Consortium"/>
            <person name="Wang X."/>
            <person name="Wang H."/>
            <person name="Wang J."/>
            <person name="Sun R."/>
            <person name="Wu J."/>
            <person name="Liu S."/>
            <person name="Bai Y."/>
            <person name="Mun J.H."/>
            <person name="Bancroft I."/>
            <person name="Cheng F."/>
            <person name="Huang S."/>
            <person name="Li X."/>
            <person name="Hua W."/>
            <person name="Wang J."/>
            <person name="Wang X."/>
            <person name="Freeling M."/>
            <person name="Pires J.C."/>
            <person name="Paterson A.H."/>
            <person name="Chalhoub B."/>
            <person name="Wang B."/>
            <person name="Hayward A."/>
            <person name="Sharpe A.G."/>
            <person name="Park B.S."/>
            <person name="Weisshaar B."/>
            <person name="Liu B."/>
            <person name="Li B."/>
            <person name="Liu B."/>
            <person name="Tong C."/>
            <person name="Song C."/>
            <person name="Duran C."/>
            <person name="Peng C."/>
            <person name="Geng C."/>
            <person name="Koh C."/>
            <person name="Lin C."/>
            <person name="Edwards D."/>
            <person name="Mu D."/>
            <person name="Shen D."/>
            <person name="Soumpourou E."/>
            <person name="Li F."/>
            <person name="Fraser F."/>
            <person name="Conant G."/>
            <person name="Lassalle G."/>
            <person name="King G.J."/>
            <person name="Bonnema G."/>
            <person name="Tang H."/>
            <person name="Wang H."/>
            <person name="Belcram H."/>
            <person name="Zhou H."/>
            <person name="Hirakawa H."/>
            <person name="Abe H."/>
            <person name="Guo H."/>
            <person name="Wang H."/>
            <person name="Jin H."/>
            <person name="Parkin I.A."/>
            <person name="Batley J."/>
            <person name="Kim J.S."/>
            <person name="Just J."/>
            <person name="Li J."/>
            <person name="Xu J."/>
            <person name="Deng J."/>
            <person name="Kim J.A."/>
            <person name="Li J."/>
            <person name="Yu J."/>
            <person name="Meng J."/>
            <person name="Wang J."/>
            <person name="Min J."/>
            <person name="Poulain J."/>
            <person name="Wang J."/>
            <person name="Hatakeyama K."/>
            <person name="Wu K."/>
            <person name="Wang L."/>
            <person name="Fang L."/>
            <person name="Trick M."/>
            <person name="Links M.G."/>
            <person name="Zhao M."/>
            <person name="Jin M."/>
            <person name="Ramchiary N."/>
            <person name="Drou N."/>
            <person name="Berkman P.J."/>
            <person name="Cai Q."/>
            <person name="Huang Q."/>
            <person name="Li R."/>
            <person name="Tabata S."/>
            <person name="Cheng S."/>
            <person name="Zhang S."/>
            <person name="Zhang S."/>
            <person name="Huang S."/>
            <person name="Sato S."/>
            <person name="Sun S."/>
            <person name="Kwon S.J."/>
            <person name="Choi S.R."/>
            <person name="Lee T.H."/>
            <person name="Fan W."/>
            <person name="Zhao X."/>
            <person name="Tan X."/>
            <person name="Xu X."/>
            <person name="Wang Y."/>
            <person name="Qiu Y."/>
            <person name="Yin Y."/>
            <person name="Li Y."/>
            <person name="Du Y."/>
            <person name="Liao Y."/>
            <person name="Lim Y."/>
            <person name="Narusaka Y."/>
            <person name="Wang Y."/>
            <person name="Wang Z."/>
            <person name="Li Z."/>
            <person name="Wang Z."/>
            <person name="Xiong Z."/>
            <person name="Zhang Z."/>
        </authorList>
    </citation>
    <scope>NUCLEOTIDE SEQUENCE [LARGE SCALE GENOMIC DNA]</scope>
    <source>
        <strain evidence="2 3">cv. Chiifu-401-42</strain>
    </source>
</reference>
<protein>
    <recommendedName>
        <fullName evidence="1">HAT C-terminal dimerisation domain-containing protein</fullName>
    </recommendedName>
</protein>
<dbReference type="InParanoid" id="M4DJR4"/>
<feature type="domain" description="HAT C-terminal dimerisation" evidence="1">
    <location>
        <begin position="12"/>
        <end position="81"/>
    </location>
</feature>
<organism evidence="2 3">
    <name type="scientific">Brassica campestris</name>
    <name type="common">Field mustard</name>
    <dbReference type="NCBI Taxonomy" id="3711"/>
    <lineage>
        <taxon>Eukaryota</taxon>
        <taxon>Viridiplantae</taxon>
        <taxon>Streptophyta</taxon>
        <taxon>Embryophyta</taxon>
        <taxon>Tracheophyta</taxon>
        <taxon>Spermatophyta</taxon>
        <taxon>Magnoliopsida</taxon>
        <taxon>eudicotyledons</taxon>
        <taxon>Gunneridae</taxon>
        <taxon>Pentapetalae</taxon>
        <taxon>rosids</taxon>
        <taxon>malvids</taxon>
        <taxon>Brassicales</taxon>
        <taxon>Brassicaceae</taxon>
        <taxon>Brassiceae</taxon>
        <taxon>Brassica</taxon>
    </lineage>
</organism>
<dbReference type="EnsemblPlants" id="Bra016742.1">
    <property type="protein sequence ID" value="Bra016742.1-P"/>
    <property type="gene ID" value="Bra016742"/>
</dbReference>
<dbReference type="PANTHER" id="PTHR45749:SF35">
    <property type="entry name" value="AC-LIKE TRANSPOSASE-RELATED"/>
    <property type="match status" value="1"/>
</dbReference>
<dbReference type="InterPro" id="IPR012337">
    <property type="entry name" value="RNaseH-like_sf"/>
</dbReference>
<keyword evidence="3" id="KW-1185">Reference proteome</keyword>
<dbReference type="GO" id="GO:0046983">
    <property type="term" value="F:protein dimerization activity"/>
    <property type="evidence" value="ECO:0007669"/>
    <property type="project" value="InterPro"/>
</dbReference>
<dbReference type="eggNOG" id="ENOG502QPQD">
    <property type="taxonomic scope" value="Eukaryota"/>
</dbReference>
<dbReference type="SUPFAM" id="SSF53098">
    <property type="entry name" value="Ribonuclease H-like"/>
    <property type="match status" value="1"/>
</dbReference>
<dbReference type="AlphaFoldDB" id="M4DJR4"/>
<sequence length="105" mass="11826">MLQTTLPDVSIEPSEVLEFVESVGCYPNVSIAYRILLTTPVSVASAERSFSKLKLLKNYLRSSMSQERLNGLAILCIEKNILESIDFETVIHDFASSKARKNRFL</sequence>
<reference evidence="2" key="3">
    <citation type="submission" date="2023-03" db="UniProtKB">
        <authorList>
            <consortium name="EnsemblPlants"/>
        </authorList>
    </citation>
    <scope>IDENTIFICATION</scope>
    <source>
        <strain evidence="2">cv. Chiifu-401-42</strain>
    </source>
</reference>
<dbReference type="Pfam" id="PF05699">
    <property type="entry name" value="Dimer_Tnp_hAT"/>
    <property type="match status" value="1"/>
</dbReference>
<dbReference type="STRING" id="51351.M4DJR4"/>
<proteinExistence type="predicted"/>
<accession>M4DJR4</accession>
<dbReference type="Gramene" id="Bra016742.1">
    <property type="protein sequence ID" value="Bra016742.1-P"/>
    <property type="gene ID" value="Bra016742"/>
</dbReference>
<dbReference type="Proteomes" id="UP000011750">
    <property type="component" value="Chromosome A08"/>
</dbReference>
<evidence type="ECO:0000313" key="2">
    <source>
        <dbReference type="EnsemblPlants" id="Bra016742.1-P"/>
    </source>
</evidence>
<evidence type="ECO:0000259" key="1">
    <source>
        <dbReference type="Pfam" id="PF05699"/>
    </source>
</evidence>
<dbReference type="OMA" id="QIFRMAL"/>
<dbReference type="HOGENOM" id="CLU_006175_9_0_1"/>
<dbReference type="InterPro" id="IPR008906">
    <property type="entry name" value="HATC_C_dom"/>
</dbReference>
<dbReference type="PANTHER" id="PTHR45749">
    <property type="match status" value="1"/>
</dbReference>
<evidence type="ECO:0000313" key="3">
    <source>
        <dbReference type="Proteomes" id="UP000011750"/>
    </source>
</evidence>